<feature type="region of interest" description="Disordered" evidence="4">
    <location>
        <begin position="119"/>
        <end position="171"/>
    </location>
</feature>
<dbReference type="InterPro" id="IPR030045">
    <property type="entry name" value="CTNNAL1"/>
</dbReference>
<dbReference type="GO" id="GO:0007155">
    <property type="term" value="P:cell adhesion"/>
    <property type="evidence" value="ECO:0007669"/>
    <property type="project" value="InterPro"/>
</dbReference>
<dbReference type="Proteomes" id="UP001151699">
    <property type="component" value="Chromosome A"/>
</dbReference>
<feature type="region of interest" description="Disordered" evidence="4">
    <location>
        <begin position="617"/>
        <end position="655"/>
    </location>
</feature>
<dbReference type="GO" id="GO:0005737">
    <property type="term" value="C:cytoplasm"/>
    <property type="evidence" value="ECO:0007669"/>
    <property type="project" value="UniProtKB-SubCell"/>
</dbReference>
<dbReference type="PANTHER" id="PTHR46342">
    <property type="entry name" value="ALPHA-CATULIN"/>
    <property type="match status" value="1"/>
</dbReference>
<organism evidence="5 6">
    <name type="scientific">Pseudolycoriella hygida</name>
    <dbReference type="NCBI Taxonomy" id="35572"/>
    <lineage>
        <taxon>Eukaryota</taxon>
        <taxon>Metazoa</taxon>
        <taxon>Ecdysozoa</taxon>
        <taxon>Arthropoda</taxon>
        <taxon>Hexapoda</taxon>
        <taxon>Insecta</taxon>
        <taxon>Pterygota</taxon>
        <taxon>Neoptera</taxon>
        <taxon>Endopterygota</taxon>
        <taxon>Diptera</taxon>
        <taxon>Nematocera</taxon>
        <taxon>Sciaroidea</taxon>
        <taxon>Sciaridae</taxon>
        <taxon>Pseudolycoriella</taxon>
    </lineage>
</organism>
<dbReference type="OrthoDB" id="9933814at2759"/>
<protein>
    <submittedName>
        <fullName evidence="5">Alpha-catulin</fullName>
    </submittedName>
</protein>
<evidence type="ECO:0000313" key="6">
    <source>
        <dbReference type="Proteomes" id="UP001151699"/>
    </source>
</evidence>
<evidence type="ECO:0000256" key="3">
    <source>
        <dbReference type="ARBA" id="ARBA00022490"/>
    </source>
</evidence>
<name>A0A9Q0N963_9DIPT</name>
<dbReference type="InterPro" id="IPR036723">
    <property type="entry name" value="Alpha-catenin/vinculin-like_sf"/>
</dbReference>
<dbReference type="GO" id="GO:0071944">
    <property type="term" value="C:cell periphery"/>
    <property type="evidence" value="ECO:0007669"/>
    <property type="project" value="UniProtKB-ARBA"/>
</dbReference>
<comment type="subcellular location">
    <subcellularLocation>
        <location evidence="1">Cytoplasm</location>
    </subcellularLocation>
</comment>
<keyword evidence="6" id="KW-1185">Reference proteome</keyword>
<accession>A0A9Q0N963</accession>
<keyword evidence="3" id="KW-0963">Cytoplasm</keyword>
<dbReference type="GO" id="GO:0007266">
    <property type="term" value="P:Rho protein signal transduction"/>
    <property type="evidence" value="ECO:0007669"/>
    <property type="project" value="InterPro"/>
</dbReference>
<feature type="compositionally biased region" description="Basic and acidic residues" evidence="4">
    <location>
        <begin position="139"/>
        <end position="163"/>
    </location>
</feature>
<dbReference type="Pfam" id="PF01044">
    <property type="entry name" value="Vinculin"/>
    <property type="match status" value="2"/>
</dbReference>
<comment type="caution">
    <text evidence="5">The sequence shown here is derived from an EMBL/GenBank/DDBJ whole genome shotgun (WGS) entry which is preliminary data.</text>
</comment>
<gene>
    <name evidence="5" type="primary">CTNNAL1</name>
    <name evidence="5" type="ORF">Bhyg_01244</name>
</gene>
<feature type="region of interest" description="Disordered" evidence="4">
    <location>
        <begin position="426"/>
        <end position="446"/>
    </location>
</feature>
<comment type="similarity">
    <text evidence="2">Belongs to the vinculin/alpha-catenin family.</text>
</comment>
<sequence>MQRLFLTCDRQNDLKDERRRAQMAAARQVLERSTMMLLTSSKTCLRHPECGDARENRDTVFCQMRRAMDLIHYVVKDGVMHATSERRRSVDWDLERSTASSSLRLFSRLMERSRPRFEPVVATSSVAKPSNSDISSSRDGIRDAEVTNGRKELNRSNSQRDRPVNQPTKTRNYVSLDRELPAYTSKNEAINTEMSVLSPQTREELMAALDKVVEKTQDFTDSAYTTHEHRENILLLCDRVKLELNQCLRMAINMEQFPSSSFDIDNAVDSVLTATQDLSNQLFMAVADQISDLGRVIKHGIDMVYSLRTVALNQELDKLQEYSDRFHDYIDHILDVCKLLRHIALSETLHVQAKFTEINLRIYGPQVITACRALSMHPNSKIAKENLEVFADMWQWLASDVNAISKEIIQMVQALTKPDRTEYLSLPRPGKHGTTSKPLKPSQLDQEEQEKIAKSGLEMKMLTNEMDAETDKWNGESDENNDIVKRAKNMSSMAFSMYQFTKGDGTLKTTQDLFTQAEYFAEEANRLYKVARQFSYQVPAGDSKKELLEHLDIVPTYVQTLQFTVKEPTVGKAATFLKVDHVIKETKNLMNVINKVVTSCFECANKYKLDFSGLSGRTGGSGGSRDDEGGTGAADSKGSSTSTEASMCRYGMSRRGKGDARRTRVSFLLF</sequence>
<dbReference type="EMBL" id="WJQU01000001">
    <property type="protein sequence ID" value="KAJ6646035.1"/>
    <property type="molecule type" value="Genomic_DNA"/>
</dbReference>
<dbReference type="GO" id="GO:0051015">
    <property type="term" value="F:actin filament binding"/>
    <property type="evidence" value="ECO:0007669"/>
    <property type="project" value="InterPro"/>
</dbReference>
<dbReference type="AlphaFoldDB" id="A0A9Q0N963"/>
<evidence type="ECO:0000256" key="1">
    <source>
        <dbReference type="ARBA" id="ARBA00004496"/>
    </source>
</evidence>
<dbReference type="PANTHER" id="PTHR46342:SF1">
    <property type="entry name" value="ALPHA-CATULIN"/>
    <property type="match status" value="1"/>
</dbReference>
<evidence type="ECO:0000256" key="2">
    <source>
        <dbReference type="ARBA" id="ARBA00008376"/>
    </source>
</evidence>
<evidence type="ECO:0000313" key="5">
    <source>
        <dbReference type="EMBL" id="KAJ6646035.1"/>
    </source>
</evidence>
<dbReference type="SUPFAM" id="SSF47220">
    <property type="entry name" value="alpha-catenin/vinculin-like"/>
    <property type="match status" value="3"/>
</dbReference>
<reference evidence="5" key="1">
    <citation type="submission" date="2022-07" db="EMBL/GenBank/DDBJ databases">
        <authorList>
            <person name="Trinca V."/>
            <person name="Uliana J.V.C."/>
            <person name="Torres T.T."/>
            <person name="Ward R.J."/>
            <person name="Monesi N."/>
        </authorList>
    </citation>
    <scope>NUCLEOTIDE SEQUENCE</scope>
    <source>
        <strain evidence="5">HSMRA1968</strain>
        <tissue evidence="5">Whole embryos</tissue>
    </source>
</reference>
<evidence type="ECO:0000256" key="4">
    <source>
        <dbReference type="SAM" id="MobiDB-lite"/>
    </source>
</evidence>
<proteinExistence type="inferred from homology"/>
<dbReference type="Gene3D" id="1.20.120.230">
    <property type="entry name" value="Alpha-catenin/vinculin-like"/>
    <property type="match status" value="3"/>
</dbReference>
<dbReference type="InterPro" id="IPR006077">
    <property type="entry name" value="Vinculin/catenin"/>
</dbReference>